<evidence type="ECO:0000313" key="5">
    <source>
        <dbReference type="Proteomes" id="UP000219901"/>
    </source>
</evidence>
<dbReference type="GeneID" id="75069154"/>
<evidence type="ECO:0000313" key="4">
    <source>
        <dbReference type="EMBL" id="PDX74225.1"/>
    </source>
</evidence>
<comment type="caution">
    <text evidence="3">The sequence shown here is derived from an EMBL/GenBank/DDBJ whole genome shotgun (WGS) entry which is preliminary data.</text>
</comment>
<organism evidence="3 5">
    <name type="scientific">Faecalibacterium prausnitzii</name>
    <dbReference type="NCBI Taxonomy" id="853"/>
    <lineage>
        <taxon>Bacteria</taxon>
        <taxon>Bacillati</taxon>
        <taxon>Bacillota</taxon>
        <taxon>Clostridia</taxon>
        <taxon>Eubacteriales</taxon>
        <taxon>Oscillospiraceae</taxon>
        <taxon>Faecalibacterium</taxon>
    </lineage>
</organism>
<dbReference type="Proteomes" id="UP000220157">
    <property type="component" value="Unassembled WGS sequence"/>
</dbReference>
<dbReference type="PANTHER" id="PTHR34136:SF1">
    <property type="entry name" value="UDP-N-ACETYL-D-MANNOSAMINURONIC ACID TRANSFERASE"/>
    <property type="match status" value="1"/>
</dbReference>
<proteinExistence type="predicted"/>
<name>A0A2A6ZWT2_9FIRM</name>
<gene>
    <name evidence="3" type="ORF">CGS55_13665</name>
    <name evidence="4" type="ORF">CGS56_14395</name>
</gene>
<dbReference type="GO" id="GO:0016758">
    <property type="term" value="F:hexosyltransferase activity"/>
    <property type="evidence" value="ECO:0007669"/>
    <property type="project" value="TreeGrafter"/>
</dbReference>
<dbReference type="Proteomes" id="UP000219901">
    <property type="component" value="Unassembled WGS sequence"/>
</dbReference>
<dbReference type="EMBL" id="NMTV01000071">
    <property type="protein sequence ID" value="PDX71228.1"/>
    <property type="molecule type" value="Genomic_DNA"/>
</dbReference>
<evidence type="ECO:0000313" key="6">
    <source>
        <dbReference type="Proteomes" id="UP000220157"/>
    </source>
</evidence>
<reference evidence="3" key="2">
    <citation type="submission" date="2017-07" db="EMBL/GenBank/DDBJ databases">
        <authorList>
            <person name="Sun Z.S."/>
            <person name="Albrecht U."/>
            <person name="Echele G."/>
            <person name="Lee C.C."/>
        </authorList>
    </citation>
    <scope>NUCLEOTIDE SEQUENCE</scope>
    <source>
        <strain evidence="3">CNCM I 4546</strain>
        <strain evidence="4">CNCM I 4573</strain>
    </source>
</reference>
<dbReference type="AlphaFoldDB" id="A0A2A6ZWT2"/>
<evidence type="ECO:0000313" key="3">
    <source>
        <dbReference type="EMBL" id="PDX71228.1"/>
    </source>
</evidence>
<dbReference type="RefSeq" id="WP_044960648.1">
    <property type="nucleotide sequence ID" value="NZ_CABKNH010000001.1"/>
</dbReference>
<protein>
    <submittedName>
        <fullName evidence="3">Glycosyltransferase</fullName>
    </submittedName>
</protein>
<evidence type="ECO:0000256" key="2">
    <source>
        <dbReference type="ARBA" id="ARBA00022679"/>
    </source>
</evidence>
<dbReference type="InterPro" id="IPR004629">
    <property type="entry name" value="WecG_TagA_CpsF"/>
</dbReference>
<reference evidence="5 6" key="1">
    <citation type="journal article" date="2017" name="Front. Microbiol.">
        <title>New Insights into the Diversity of the Genus Faecalibacterium.</title>
        <authorList>
            <person name="Benevides L."/>
            <person name="Burman S."/>
            <person name="Martin R."/>
            <person name="Robert V."/>
            <person name="Thomas M."/>
            <person name="Miquel S."/>
            <person name="Chain F."/>
            <person name="Sokol H."/>
            <person name="Bermudez-Humaran L.G."/>
            <person name="Morrison M."/>
            <person name="Langella P."/>
            <person name="Azevedo V.A."/>
            <person name="Chatel J.M."/>
            <person name="Soares S."/>
        </authorList>
    </citation>
    <scope>NUCLEOTIDE SEQUENCE [LARGE SCALE GENOMIC DNA]</scope>
    <source>
        <strain evidence="3 5">CNCM I 4546</strain>
        <strain evidence="4 6">CNCM I 4573</strain>
    </source>
</reference>
<keyword evidence="2 3" id="KW-0808">Transferase</keyword>
<sequence>MRRVNILGVEISAVNKETAIQYLLKNMDKARGRYICACNVHTTVTAHENLDYQAVQNNSFMTLPDGKPLSSVGIRRGYSEMGRVTGPDFMEQVIAATEKSDARHYFYGTTQENLNALLEYLKVNYPQLSIVGCEPSLFRPLTIQEETELCDRINESKADFVWVALGAPRQEKFCAKLSKNTNAVWIAVGGAFNVISGVIPRAPQWMQDHSLEWLYRWSKEPKRLFKRYAETNSKFIFYLIKEKVEKR</sequence>
<dbReference type="CDD" id="cd06533">
    <property type="entry name" value="Glyco_transf_WecG_TagA"/>
    <property type="match status" value="1"/>
</dbReference>
<dbReference type="EMBL" id="NMTW01000053">
    <property type="protein sequence ID" value="PDX74225.1"/>
    <property type="molecule type" value="Genomic_DNA"/>
</dbReference>
<accession>A0A2A6ZWT2</accession>
<keyword evidence="1" id="KW-0328">Glycosyltransferase</keyword>
<evidence type="ECO:0000256" key="1">
    <source>
        <dbReference type="ARBA" id="ARBA00022676"/>
    </source>
</evidence>
<dbReference type="PANTHER" id="PTHR34136">
    <property type="match status" value="1"/>
</dbReference>
<dbReference type="NCBIfam" id="TIGR00696">
    <property type="entry name" value="wecG_tagA_cpsF"/>
    <property type="match status" value="1"/>
</dbReference>
<dbReference type="Pfam" id="PF03808">
    <property type="entry name" value="Glyco_tran_WecG"/>
    <property type="match status" value="1"/>
</dbReference>